<dbReference type="GO" id="GO:0005524">
    <property type="term" value="F:ATP binding"/>
    <property type="evidence" value="ECO:0007669"/>
    <property type="project" value="UniProtKB-UniRule"/>
</dbReference>
<evidence type="ECO:0000256" key="4">
    <source>
        <dbReference type="ARBA" id="ARBA00022741"/>
    </source>
</evidence>
<feature type="binding site" evidence="14">
    <location>
        <position position="1124"/>
    </location>
    <ligand>
        <name>[4Fe-4S] cluster</name>
        <dbReference type="ChEBI" id="CHEBI:49883"/>
    </ligand>
</feature>
<name>A0A0V8JII5_9BACI</name>
<evidence type="ECO:0000256" key="1">
    <source>
        <dbReference type="ARBA" id="ARBA00022485"/>
    </source>
</evidence>
<dbReference type="GO" id="GO:0008409">
    <property type="term" value="F:5'-3' exonuclease activity"/>
    <property type="evidence" value="ECO:0007669"/>
    <property type="project" value="UniProtKB-UniRule"/>
</dbReference>
<dbReference type="InterPro" id="IPR014140">
    <property type="entry name" value="DNA_helicase_suAddB"/>
</dbReference>
<dbReference type="Gene3D" id="3.90.320.10">
    <property type="match status" value="1"/>
</dbReference>
<evidence type="ECO:0000256" key="8">
    <source>
        <dbReference type="ARBA" id="ARBA00022839"/>
    </source>
</evidence>
<dbReference type="GO" id="GO:0003690">
    <property type="term" value="F:double-stranded DNA binding"/>
    <property type="evidence" value="ECO:0007669"/>
    <property type="project" value="UniProtKB-UniRule"/>
</dbReference>
<evidence type="ECO:0000256" key="3">
    <source>
        <dbReference type="ARBA" id="ARBA00022723"/>
    </source>
</evidence>
<comment type="subunit">
    <text evidence="14">Heterodimer of AddA and AddB.</text>
</comment>
<keyword evidence="4 14" id="KW-0547">Nucleotide-binding</keyword>
<dbReference type="SUPFAM" id="SSF52540">
    <property type="entry name" value="P-loop containing nucleoside triphosphate hydrolases"/>
    <property type="match status" value="2"/>
</dbReference>
<organism evidence="16 17">
    <name type="scientific">Priestia veravalensis</name>
    <dbReference type="NCBI Taxonomy" id="1414648"/>
    <lineage>
        <taxon>Bacteria</taxon>
        <taxon>Bacillati</taxon>
        <taxon>Bacillota</taxon>
        <taxon>Bacilli</taxon>
        <taxon>Bacillales</taxon>
        <taxon>Bacillaceae</taxon>
        <taxon>Priestia</taxon>
    </lineage>
</organism>
<keyword evidence="2 14" id="KW-0540">Nuclease</keyword>
<dbReference type="InterPro" id="IPR027417">
    <property type="entry name" value="P-loop_NTPase"/>
</dbReference>
<evidence type="ECO:0000256" key="2">
    <source>
        <dbReference type="ARBA" id="ARBA00022722"/>
    </source>
</evidence>
<dbReference type="RefSeq" id="WP_062687175.1">
    <property type="nucleotide sequence ID" value="NZ_KQ758680.1"/>
</dbReference>
<dbReference type="Pfam" id="PF12705">
    <property type="entry name" value="PDDEXK_1"/>
    <property type="match status" value="1"/>
</dbReference>
<feature type="domain" description="UvrD-like helicase C-terminal" evidence="15">
    <location>
        <begin position="277"/>
        <end position="584"/>
    </location>
</feature>
<dbReference type="NCBIfam" id="TIGR02773">
    <property type="entry name" value="addB_Gpos"/>
    <property type="match status" value="1"/>
</dbReference>
<evidence type="ECO:0000313" key="16">
    <source>
        <dbReference type="EMBL" id="KSU86815.1"/>
    </source>
</evidence>
<dbReference type="PROSITE" id="PS51217">
    <property type="entry name" value="UVRD_HELICASE_CTER"/>
    <property type="match status" value="1"/>
</dbReference>
<dbReference type="Pfam" id="PF21445">
    <property type="entry name" value="ADDB_N"/>
    <property type="match status" value="1"/>
</dbReference>
<evidence type="ECO:0000313" key="17">
    <source>
        <dbReference type="Proteomes" id="UP000053681"/>
    </source>
</evidence>
<dbReference type="Proteomes" id="UP000053681">
    <property type="component" value="Unassembled WGS sequence"/>
</dbReference>
<dbReference type="InterPro" id="IPR049035">
    <property type="entry name" value="ADDB_N"/>
</dbReference>
<reference evidence="16 17" key="1">
    <citation type="submission" date="2015-11" db="EMBL/GenBank/DDBJ databases">
        <title>Bacillus caseinolyticus sp nov.</title>
        <authorList>
            <person name="Dastager S.G."/>
            <person name="Mawlankar R."/>
        </authorList>
    </citation>
    <scope>NUCLEOTIDE SEQUENCE [LARGE SCALE GENOMIC DNA]</scope>
    <source>
        <strain evidence="16 17">SGD-V-76</strain>
    </source>
</reference>
<feature type="binding site" evidence="14">
    <location>
        <position position="1121"/>
    </location>
    <ligand>
        <name>[4Fe-4S] cluster</name>
        <dbReference type="ChEBI" id="CHEBI:49883"/>
    </ligand>
</feature>
<dbReference type="FunFam" id="3.90.320.10:FF:000006">
    <property type="entry name" value="ATP-dependent helicase/deoxyribonuclease subunit B"/>
    <property type="match status" value="1"/>
</dbReference>
<dbReference type="GO" id="GO:0046872">
    <property type="term" value="F:metal ion binding"/>
    <property type="evidence" value="ECO:0007669"/>
    <property type="project" value="UniProtKB-KW"/>
</dbReference>
<dbReference type="InterPro" id="IPR014017">
    <property type="entry name" value="DNA_helicase_UvrD-like_C"/>
</dbReference>
<dbReference type="PANTHER" id="PTHR30591:SF1">
    <property type="entry name" value="RECBCD ENZYME SUBUNIT RECC"/>
    <property type="match status" value="1"/>
</dbReference>
<dbReference type="Gene3D" id="6.10.140.1030">
    <property type="match status" value="1"/>
</dbReference>
<keyword evidence="3 14" id="KW-0479">Metal-binding</keyword>
<comment type="caution">
    <text evidence="16">The sequence shown here is derived from an EMBL/GenBank/DDBJ whole genome shotgun (WGS) entry which is preliminary data.</text>
</comment>
<accession>A0A0V8JII5</accession>
<dbReference type="EMBL" id="LNQP01000065">
    <property type="protein sequence ID" value="KSU86815.1"/>
    <property type="molecule type" value="Genomic_DNA"/>
</dbReference>
<dbReference type="InterPro" id="IPR038726">
    <property type="entry name" value="PDDEXK_AddAB-type"/>
</dbReference>
<protein>
    <recommendedName>
        <fullName evidence="14">ATP-dependent helicase/deoxyribonuclease subunit B</fullName>
        <ecNumber evidence="14">3.1.-.-</ecNumber>
    </recommendedName>
    <alternativeName>
        <fullName evidence="14">ATP-dependent helicase/nuclease subunit AddB</fullName>
    </alternativeName>
</protein>
<gene>
    <name evidence="14" type="primary">addB</name>
    <name evidence="16" type="ORF">AS180_16575</name>
</gene>
<dbReference type="Gene3D" id="3.40.50.300">
    <property type="entry name" value="P-loop containing nucleotide triphosphate hydrolases"/>
    <property type="match status" value="3"/>
</dbReference>
<keyword evidence="6 14" id="KW-0378">Hydrolase</keyword>
<keyword evidence="10 14" id="KW-0408">Iron</keyword>
<comment type="function">
    <text evidence="14">The heterodimer acts as both an ATP-dependent DNA helicase and an ATP-dependent, dual-direction single-stranded exonuclease. Recognizes the chi site generating a DNA molecule suitable for the initiation of homologous recombination. The AddB subunit has 5' -&gt; 3' nuclease activity but not helicase activity.</text>
</comment>
<evidence type="ECO:0000256" key="10">
    <source>
        <dbReference type="ARBA" id="ARBA00023004"/>
    </source>
</evidence>
<evidence type="ECO:0000256" key="7">
    <source>
        <dbReference type="ARBA" id="ARBA00022806"/>
    </source>
</evidence>
<keyword evidence="1 14" id="KW-0004">4Fe-4S</keyword>
<evidence type="ECO:0000259" key="15">
    <source>
        <dbReference type="PROSITE" id="PS51217"/>
    </source>
</evidence>
<dbReference type="PANTHER" id="PTHR30591">
    <property type="entry name" value="RECBCD ENZYME SUBUNIT RECC"/>
    <property type="match status" value="1"/>
</dbReference>
<dbReference type="AlphaFoldDB" id="A0A0V8JII5"/>
<evidence type="ECO:0000256" key="6">
    <source>
        <dbReference type="ARBA" id="ARBA00022801"/>
    </source>
</evidence>
<dbReference type="Pfam" id="PF13361">
    <property type="entry name" value="UvrD_C"/>
    <property type="match status" value="1"/>
</dbReference>
<dbReference type="EC" id="3.1.-.-" evidence="14"/>
<comment type="cofactor">
    <cofactor evidence="14">
        <name>Mg(2+)</name>
        <dbReference type="ChEBI" id="CHEBI:18420"/>
    </cofactor>
</comment>
<evidence type="ECO:0000256" key="11">
    <source>
        <dbReference type="ARBA" id="ARBA00023014"/>
    </source>
</evidence>
<keyword evidence="9 14" id="KW-0067">ATP-binding</keyword>
<evidence type="ECO:0000256" key="12">
    <source>
        <dbReference type="ARBA" id="ARBA00023125"/>
    </source>
</evidence>
<keyword evidence="5 14" id="KW-0227">DNA damage</keyword>
<keyword evidence="7 14" id="KW-0347">Helicase</keyword>
<evidence type="ECO:0000256" key="14">
    <source>
        <dbReference type="HAMAP-Rule" id="MF_01452"/>
    </source>
</evidence>
<sequence length="1168" mass="134010">MLQFMLGRSGSGKTTACLNAIRQELVREPLGNPIIYIVPEQMTFQSEYELIQTPGLGGMMRAQVYSFTRLAWRVLQEAGGISRYHIDQTGMHMMLRKIIEQQKEELTLFAAASEKEGFITKLEQMLKEFKQYGLEPESLGALQQEFKDNNEHVLADKLHDLGIIYQELEKQLLMKYVDSEDYLKLLAEKIPLSSYLKKAVIYVDGFHHFTKQEIDVLVELMKACSDVTVALTGDHTQASYIPTDLQLFRLTGETYRELTTAALEHGIEIKDPVLLKDNIRHANSPELSHLEKYYDERPAAEFSQKPTHISLYPAVSRRAEVEGIAREIQLLVKDSNYRYRDIALVVRNKNDYGELIETVFRDYEIPYFIDQKRAMFHHPIIEFIRSSLEVVSGSWRYESIFRAIKTDMFFSIEAEVEALREGMDQFENYVLAYGIQGTKWTNGERWKYRKYRSLEDMNLPKTDEEVQFEEKINELKELVVNPLMKLQQALKKGKTGEEKAKALYLFLTELSIPQKIEKLRDHCEENGKVQEAREHEQVWKAVLKLFDQFVEMMGEEKVSIKLFAELFETGLDSMQFAIVPPSLDQVLVASFERSRFSNIKATFIVGVNDGVIPAKPQGDSILSDQDRDELFKSGVTLAPTGKQQLFDDQFLIYLALVSSEEKLYISYPLANDEGKSLLPSLVINRLKELFPLLEETLLMNDPTSLEEEKQLDYIANPLSTMAYLASNLQAWKRHYPMSDAWWDVYNFYMTSDWKTYSQRVLSSLFYQNDAKRLSKKTSERLYGKHIQASVSRMEKFEACPYSHFASHGLKLKDRKVFQLAAPDIGELFHAALKHISDKLRTGEKDWKQLTKKDCQSLSATAVQELAPRLQNEILLSSNRHQYLAYKLQQVIERASIVLSQHARASGFVPVGLELGFGPNAELPSMTFTLPNGHTMELVGRIDRVDKAESSKGILLRIVDYKSSDKALNLLEVYYGLSLQILAYLDVVVTHAEQLLKTNQGALPAGVLYFHVHNPMVNSTNSLSENQIEEEIFKKFKMKGLLLGDEEAVRLMDETLESGHSQIISAGIKKTGGFYANSSIASETDFTHLRQYVRKKFVEAGTEITEGKIDIAPYKLKDKTPCAFCDYRSICQFDEALSENEYRQLRNENQNSILEKIREEDKHESGTNE</sequence>
<keyword evidence="8 14" id="KW-0269">Exonuclease</keyword>
<dbReference type="InterPro" id="IPR011604">
    <property type="entry name" value="PDDEXK-like_dom_sf"/>
</dbReference>
<evidence type="ECO:0000256" key="5">
    <source>
        <dbReference type="ARBA" id="ARBA00022763"/>
    </source>
</evidence>
<evidence type="ECO:0000256" key="9">
    <source>
        <dbReference type="ARBA" id="ARBA00022840"/>
    </source>
</evidence>
<keyword evidence="17" id="KW-1185">Reference proteome</keyword>
<feature type="binding site" evidence="14">
    <location>
        <position position="799"/>
    </location>
    <ligand>
        <name>[4Fe-4S] cluster</name>
        <dbReference type="ChEBI" id="CHEBI:49883"/>
    </ligand>
</feature>
<dbReference type="GO" id="GO:0051539">
    <property type="term" value="F:4 iron, 4 sulfur cluster binding"/>
    <property type="evidence" value="ECO:0007669"/>
    <property type="project" value="UniProtKB-KW"/>
</dbReference>
<proteinExistence type="inferred from homology"/>
<dbReference type="GO" id="GO:0000724">
    <property type="term" value="P:double-strand break repair via homologous recombination"/>
    <property type="evidence" value="ECO:0007669"/>
    <property type="project" value="UniProtKB-UniRule"/>
</dbReference>
<keyword evidence="12 14" id="KW-0238">DNA-binding</keyword>
<comment type="similarity">
    <text evidence="14">Belongs to the helicase family. AddB/RexB type 1 subfamily.</text>
</comment>
<comment type="cofactor">
    <cofactor evidence="14">
        <name>[4Fe-4S] cluster</name>
        <dbReference type="ChEBI" id="CHEBI:49883"/>
    </cofactor>
    <text evidence="14">Binds 1 [4Fe-4S] cluster.</text>
</comment>
<evidence type="ECO:0000256" key="13">
    <source>
        <dbReference type="ARBA" id="ARBA00023204"/>
    </source>
</evidence>
<keyword evidence="11 14" id="KW-0411">Iron-sulfur</keyword>
<dbReference type="GO" id="GO:0004386">
    <property type="term" value="F:helicase activity"/>
    <property type="evidence" value="ECO:0007669"/>
    <property type="project" value="UniProtKB-KW"/>
</dbReference>
<feature type="binding site" evidence="14">
    <location>
        <position position="1130"/>
    </location>
    <ligand>
        <name>[4Fe-4S] cluster</name>
        <dbReference type="ChEBI" id="CHEBI:49883"/>
    </ligand>
</feature>
<comment type="miscellaneous">
    <text evidence="14">Despite having conserved helicase domains, this subunit does not have helicase activity.</text>
</comment>
<dbReference type="HAMAP" id="MF_01452">
    <property type="entry name" value="AddB_type1"/>
    <property type="match status" value="1"/>
</dbReference>
<keyword evidence="13 14" id="KW-0234">DNA repair</keyword>